<evidence type="ECO:0000313" key="2">
    <source>
        <dbReference type="Proteomes" id="UP001054837"/>
    </source>
</evidence>
<organism evidence="1 2">
    <name type="scientific">Caerostris darwini</name>
    <dbReference type="NCBI Taxonomy" id="1538125"/>
    <lineage>
        <taxon>Eukaryota</taxon>
        <taxon>Metazoa</taxon>
        <taxon>Ecdysozoa</taxon>
        <taxon>Arthropoda</taxon>
        <taxon>Chelicerata</taxon>
        <taxon>Arachnida</taxon>
        <taxon>Araneae</taxon>
        <taxon>Araneomorphae</taxon>
        <taxon>Entelegynae</taxon>
        <taxon>Araneoidea</taxon>
        <taxon>Araneidae</taxon>
        <taxon>Caerostris</taxon>
    </lineage>
</organism>
<dbReference type="Proteomes" id="UP001054837">
    <property type="component" value="Unassembled WGS sequence"/>
</dbReference>
<proteinExistence type="predicted"/>
<keyword evidence="2" id="KW-1185">Reference proteome</keyword>
<accession>A0AAV4VA42</accession>
<dbReference type="EMBL" id="BPLQ01012651">
    <property type="protein sequence ID" value="GIY66830.1"/>
    <property type="molecule type" value="Genomic_DNA"/>
</dbReference>
<comment type="caution">
    <text evidence="1">The sequence shown here is derived from an EMBL/GenBank/DDBJ whole genome shotgun (WGS) entry which is preliminary data.</text>
</comment>
<dbReference type="AlphaFoldDB" id="A0AAV4VA42"/>
<name>A0AAV4VA42_9ARAC</name>
<sequence length="139" mass="15817">MTSRGSYSSLVQSGESILEGREKHPHPLGISIALHPLLQRAAGRHTTTEERNGMRNVRKKDKTDVPTTTGTCTHFPNHHGALIFAAVLESKHFRFVFFYRSLCLSLSYRNLLTFHSIFNLRQNAKLLRFSSRCSFKSRG</sequence>
<protein>
    <submittedName>
        <fullName evidence="1">Uncharacterized protein</fullName>
    </submittedName>
</protein>
<evidence type="ECO:0000313" key="1">
    <source>
        <dbReference type="EMBL" id="GIY66830.1"/>
    </source>
</evidence>
<reference evidence="1 2" key="1">
    <citation type="submission" date="2021-06" db="EMBL/GenBank/DDBJ databases">
        <title>Caerostris darwini draft genome.</title>
        <authorList>
            <person name="Kono N."/>
            <person name="Arakawa K."/>
        </authorList>
    </citation>
    <scope>NUCLEOTIDE SEQUENCE [LARGE SCALE GENOMIC DNA]</scope>
</reference>
<gene>
    <name evidence="1" type="ORF">CDAR_18571</name>
</gene>